<evidence type="ECO:0000256" key="3">
    <source>
        <dbReference type="SAM" id="Phobius"/>
    </source>
</evidence>
<evidence type="ECO:0000256" key="2">
    <source>
        <dbReference type="SAM" id="MobiDB-lite"/>
    </source>
</evidence>
<feature type="region of interest" description="Disordered" evidence="2">
    <location>
        <begin position="1"/>
        <end position="24"/>
    </location>
</feature>
<feature type="transmembrane region" description="Helical" evidence="3">
    <location>
        <begin position="53"/>
        <end position="71"/>
    </location>
</feature>
<keyword evidence="3" id="KW-1133">Transmembrane helix</keyword>
<comment type="function">
    <text evidence="1">A possible function for this protein is to guide the assembly of the membrane sector of the ATPase enzyme complex.</text>
</comment>
<dbReference type="EMBL" id="JAHXZN010000001">
    <property type="protein sequence ID" value="MBW6529772.1"/>
    <property type="molecule type" value="Genomic_DNA"/>
</dbReference>
<keyword evidence="1 3" id="KW-0472">Membrane</keyword>
<keyword evidence="3" id="KW-0812">Transmembrane</keyword>
<feature type="transmembrane region" description="Helical" evidence="3">
    <location>
        <begin position="77"/>
        <end position="94"/>
    </location>
</feature>
<reference evidence="4 5" key="1">
    <citation type="submission" date="2021-07" db="EMBL/GenBank/DDBJ databases">
        <title>Sphingomonas sp.</title>
        <authorList>
            <person name="Feng G."/>
            <person name="Li J."/>
            <person name="Pan M."/>
        </authorList>
    </citation>
    <scope>NUCLEOTIDE SEQUENCE [LARGE SCALE GENOMIC DNA]</scope>
    <source>
        <strain evidence="4 5">RRHST34</strain>
    </source>
</reference>
<name>A0ABS7BJG0_9SPHN</name>
<keyword evidence="1" id="KW-0375">Hydrogen ion transport</keyword>
<keyword evidence="1" id="KW-0406">Ion transport</keyword>
<dbReference type="RefSeq" id="WP_132909436.1">
    <property type="nucleotide sequence ID" value="NZ_JAHXZN010000001.1"/>
</dbReference>
<proteinExistence type="inferred from homology"/>
<keyword evidence="1" id="KW-0813">Transport</keyword>
<dbReference type="InterPro" id="IPR016989">
    <property type="entry name" value="Atp1_alphaprobac"/>
</dbReference>
<comment type="caution">
    <text evidence="4">The sequence shown here is derived from an EMBL/GenBank/DDBJ whole genome shotgun (WGS) entry which is preliminary data.</text>
</comment>
<dbReference type="Proteomes" id="UP000759103">
    <property type="component" value="Unassembled WGS sequence"/>
</dbReference>
<dbReference type="InterPro" id="IPR036259">
    <property type="entry name" value="MFS_trans_sf"/>
</dbReference>
<evidence type="ECO:0000313" key="4">
    <source>
        <dbReference type="EMBL" id="MBW6529772.1"/>
    </source>
</evidence>
<gene>
    <name evidence="4" type="ORF">KZ820_03405</name>
</gene>
<keyword evidence="5" id="KW-1185">Reference proteome</keyword>
<protein>
    <recommendedName>
        <fullName evidence="1">ATP synthase protein I</fullName>
    </recommendedName>
</protein>
<dbReference type="Pfam" id="PF09527">
    <property type="entry name" value="ATPase_gene1"/>
    <property type="match status" value="1"/>
</dbReference>
<sequence>MAENGPGQDFHDAADPRLTSLDDRLRQARRDEAVRTGAVRDGGDAGYALGNRVLAALIGSLVGSALIGWLLDRWFGTTPWVLIVMLFLGIGVAFRQIIRLTTKRPDDPGA</sequence>
<accession>A0ABS7BJG0</accession>
<dbReference type="PIRSF" id="PIRSF032126">
    <property type="entry name" value="F0F1_ATP_synthase_subunit_I"/>
    <property type="match status" value="1"/>
</dbReference>
<organism evidence="4 5">
    <name type="scientific">Sphingomonas citri</name>
    <dbReference type="NCBI Taxonomy" id="2862499"/>
    <lineage>
        <taxon>Bacteria</taxon>
        <taxon>Pseudomonadati</taxon>
        <taxon>Pseudomonadota</taxon>
        <taxon>Alphaproteobacteria</taxon>
        <taxon>Sphingomonadales</taxon>
        <taxon>Sphingomonadaceae</taxon>
        <taxon>Sphingomonas</taxon>
    </lineage>
</organism>
<evidence type="ECO:0000313" key="5">
    <source>
        <dbReference type="Proteomes" id="UP000759103"/>
    </source>
</evidence>
<comment type="similarity">
    <text evidence="1">Belongs to the bacterial AtpI family.</text>
</comment>
<evidence type="ECO:0000256" key="1">
    <source>
        <dbReference type="PIRNR" id="PIRNR032126"/>
    </source>
</evidence>
<feature type="compositionally biased region" description="Basic and acidic residues" evidence="2">
    <location>
        <begin position="9"/>
        <end position="24"/>
    </location>
</feature>
<dbReference type="InterPro" id="IPR032820">
    <property type="entry name" value="ATPase_put"/>
</dbReference>
<dbReference type="SUPFAM" id="SSF103473">
    <property type="entry name" value="MFS general substrate transporter"/>
    <property type="match status" value="1"/>
</dbReference>